<evidence type="ECO:0000313" key="1">
    <source>
        <dbReference type="RefSeq" id="XP_013177534.1"/>
    </source>
</evidence>
<dbReference type="RefSeq" id="XP_013177534.1">
    <property type="nucleotide sequence ID" value="XM_013322080.1"/>
</dbReference>
<proteinExistence type="predicted"/>
<accession>A0AAJ6ZQZ0</accession>
<dbReference type="KEGG" id="pxu:106124998"/>
<dbReference type="Proteomes" id="UP000694872">
    <property type="component" value="Unplaced"/>
</dbReference>
<reference evidence="1" key="1">
    <citation type="submission" date="2025-08" db="UniProtKB">
        <authorList>
            <consortium name="RefSeq"/>
        </authorList>
    </citation>
    <scope>IDENTIFICATION</scope>
</reference>
<dbReference type="GeneID" id="106124998"/>
<sequence length="141" mass="14928">MSAPFYSYDPCVCSGRPCGACYPYSTKPCAASYNDLSACSTCPGGGCSPCPAPVRPCPEPCPPTPVLPCLQPCPPCDKPRTCVRPPSRLCDSIAIPCCRPNRYKPCPCYCCTEPAICSPKRCSYPGVPVCNGCCGPCMPVW</sequence>
<name>A0AAJ6ZQZ0_PAPXU</name>
<gene>
    <name evidence="1" type="primary">LOC106124998</name>
</gene>
<dbReference type="AlphaFoldDB" id="A0AAJ6ZQZ0"/>
<protein>
    <submittedName>
        <fullName evidence="1">Small proline-rich protein 2D-like</fullName>
    </submittedName>
</protein>
<organism evidence="1">
    <name type="scientific">Papilio xuthus</name>
    <name type="common">Asian swallowtail butterfly</name>
    <dbReference type="NCBI Taxonomy" id="66420"/>
    <lineage>
        <taxon>Eukaryota</taxon>
        <taxon>Metazoa</taxon>
        <taxon>Ecdysozoa</taxon>
        <taxon>Arthropoda</taxon>
        <taxon>Hexapoda</taxon>
        <taxon>Insecta</taxon>
        <taxon>Pterygota</taxon>
        <taxon>Neoptera</taxon>
        <taxon>Endopterygota</taxon>
        <taxon>Lepidoptera</taxon>
        <taxon>Glossata</taxon>
        <taxon>Ditrysia</taxon>
        <taxon>Papilionoidea</taxon>
        <taxon>Papilionidae</taxon>
        <taxon>Papilioninae</taxon>
        <taxon>Papilio</taxon>
    </lineage>
</organism>